<evidence type="ECO:0000256" key="7">
    <source>
        <dbReference type="ARBA" id="ARBA00023180"/>
    </source>
</evidence>
<dbReference type="GO" id="GO:0016020">
    <property type="term" value="C:membrane"/>
    <property type="evidence" value="ECO:0007669"/>
    <property type="project" value="UniProtKB-SubCell"/>
</dbReference>
<evidence type="ECO:0000256" key="6">
    <source>
        <dbReference type="ARBA" id="ARBA00023136"/>
    </source>
</evidence>
<keyword evidence="11" id="KW-1185">Reference proteome</keyword>
<evidence type="ECO:0000256" key="5">
    <source>
        <dbReference type="ARBA" id="ARBA00022989"/>
    </source>
</evidence>
<dbReference type="PANTHER" id="PTHR47844">
    <property type="entry name" value="SYNTHASE CPS1, PUTATIVE (AFU_ORTHOLOGUE AFUA_7G02500)-RELATED"/>
    <property type="match status" value="1"/>
</dbReference>
<evidence type="ECO:0000256" key="4">
    <source>
        <dbReference type="ARBA" id="ARBA00022692"/>
    </source>
</evidence>
<organism evidence="10 11">
    <name type="scientific">Monilinia fructigena</name>
    <dbReference type="NCBI Taxonomy" id="38457"/>
    <lineage>
        <taxon>Eukaryota</taxon>
        <taxon>Fungi</taxon>
        <taxon>Dikarya</taxon>
        <taxon>Ascomycota</taxon>
        <taxon>Pezizomycotina</taxon>
        <taxon>Leotiomycetes</taxon>
        <taxon>Helotiales</taxon>
        <taxon>Sclerotiniaceae</taxon>
        <taxon>Monilinia</taxon>
    </lineage>
</organism>
<keyword evidence="2" id="KW-0328">Glycosyltransferase</keyword>
<evidence type="ECO:0000256" key="9">
    <source>
        <dbReference type="SAM" id="Phobius"/>
    </source>
</evidence>
<sequence length="332" mass="37997">MMSRGQETILPWLLAPFENAKIGGVGPCQRVKRVRDGTFAERAFNWLGAAYIERRNFEISATHGIDGGTSYGFKTERWGQYQLNADDDNFVTRWLVANQWSTWIQYNRECEIETTLENNFKYFYGETRLASTTVVCVCFAYCHLYLLVFAFDPLIIFLTLKATASWSAHHQMIAVIVQLVFMLISKVVKLVGLFIREPKDIGFLPVSILFGYFHGWIKLYALLTLRMTSWGSRADGDANDSHRMSPRARRSESITLPPGNHPGLVRYKDEVQAEAPETFESSYHTSCSEKSSCALEIEPDPFPQSDDEYDEIFVDESNLDLSSNASYDFKRF</sequence>
<feature type="region of interest" description="Disordered" evidence="8">
    <location>
        <begin position="234"/>
        <end position="255"/>
    </location>
</feature>
<evidence type="ECO:0000256" key="3">
    <source>
        <dbReference type="ARBA" id="ARBA00022679"/>
    </source>
</evidence>
<feature type="transmembrane region" description="Helical" evidence="9">
    <location>
        <begin position="201"/>
        <end position="223"/>
    </location>
</feature>
<evidence type="ECO:0000256" key="8">
    <source>
        <dbReference type="SAM" id="MobiDB-lite"/>
    </source>
</evidence>
<proteinExistence type="predicted"/>
<feature type="transmembrane region" description="Helical" evidence="9">
    <location>
        <begin position="143"/>
        <end position="160"/>
    </location>
</feature>
<name>A0A395IPJ4_9HELO</name>
<dbReference type="Proteomes" id="UP000249056">
    <property type="component" value="Unassembled WGS sequence"/>
</dbReference>
<keyword evidence="4 9" id="KW-0812">Transmembrane</keyword>
<gene>
    <name evidence="10" type="ORF">DID88_002867</name>
</gene>
<dbReference type="OrthoDB" id="3828420at2759"/>
<keyword evidence="7" id="KW-0325">Glycoprotein</keyword>
<comment type="caution">
    <text evidence="10">The sequence shown here is derived from an EMBL/GenBank/DDBJ whole genome shotgun (WGS) entry which is preliminary data.</text>
</comment>
<reference evidence="10 11" key="1">
    <citation type="submission" date="2018-06" db="EMBL/GenBank/DDBJ databases">
        <title>Genome Sequence of the Brown Rot Fungal Pathogen Monilinia fructigena.</title>
        <authorList>
            <person name="Landi L."/>
            <person name="De Miccolis Angelini R.M."/>
            <person name="Pollastro S."/>
            <person name="Abate D."/>
            <person name="Faretra F."/>
            <person name="Romanazzi G."/>
        </authorList>
    </citation>
    <scope>NUCLEOTIDE SEQUENCE [LARGE SCALE GENOMIC DNA]</scope>
    <source>
        <strain evidence="10 11">Mfrg269</strain>
    </source>
</reference>
<comment type="subcellular location">
    <subcellularLocation>
        <location evidence="1">Membrane</location>
    </subcellularLocation>
</comment>
<dbReference type="EMBL" id="QKRW01000028">
    <property type="protein sequence ID" value="RAL61804.1"/>
    <property type="molecule type" value="Genomic_DNA"/>
</dbReference>
<evidence type="ECO:0000256" key="1">
    <source>
        <dbReference type="ARBA" id="ARBA00004370"/>
    </source>
</evidence>
<keyword evidence="5 9" id="KW-1133">Transmembrane helix</keyword>
<accession>A0A395IPJ4</accession>
<evidence type="ECO:0000313" key="10">
    <source>
        <dbReference type="EMBL" id="RAL61804.1"/>
    </source>
</evidence>
<dbReference type="GO" id="GO:0016757">
    <property type="term" value="F:glycosyltransferase activity"/>
    <property type="evidence" value="ECO:0007669"/>
    <property type="project" value="UniProtKB-KW"/>
</dbReference>
<dbReference type="InterPro" id="IPR052427">
    <property type="entry name" value="Glycosyltrans_GT2/GT47"/>
</dbReference>
<dbReference type="PANTHER" id="PTHR47844:SF1">
    <property type="entry name" value="EXOSTOSIN-LIKE 2"/>
    <property type="match status" value="1"/>
</dbReference>
<protein>
    <submittedName>
        <fullName evidence="10">Uncharacterized protein</fullName>
    </submittedName>
</protein>
<evidence type="ECO:0000313" key="11">
    <source>
        <dbReference type="Proteomes" id="UP000249056"/>
    </source>
</evidence>
<dbReference type="AlphaFoldDB" id="A0A395IPJ4"/>
<feature type="transmembrane region" description="Helical" evidence="9">
    <location>
        <begin position="172"/>
        <end position="195"/>
    </location>
</feature>
<keyword evidence="6 9" id="KW-0472">Membrane</keyword>
<keyword evidence="3" id="KW-0808">Transferase</keyword>
<feature type="compositionally biased region" description="Basic and acidic residues" evidence="8">
    <location>
        <begin position="234"/>
        <end position="243"/>
    </location>
</feature>
<evidence type="ECO:0000256" key="2">
    <source>
        <dbReference type="ARBA" id="ARBA00022676"/>
    </source>
</evidence>